<name>A0ABT8FYS6_9MICO</name>
<dbReference type="EMBL" id="JAUHPV010000002">
    <property type="protein sequence ID" value="MDN4472043.1"/>
    <property type="molecule type" value="Genomic_DNA"/>
</dbReference>
<feature type="region of interest" description="Disordered" evidence="1">
    <location>
        <begin position="474"/>
        <end position="500"/>
    </location>
</feature>
<reference evidence="2" key="1">
    <citation type="submission" date="2023-06" db="EMBL/GenBank/DDBJ databases">
        <title>SYSU T00b26.</title>
        <authorList>
            <person name="Gao L."/>
            <person name="Fang B.-Z."/>
            <person name="Li W.-J."/>
        </authorList>
    </citation>
    <scope>NUCLEOTIDE SEQUENCE</scope>
    <source>
        <strain evidence="2">SYSU T00b26</strain>
    </source>
</reference>
<protein>
    <submittedName>
        <fullName evidence="2">Glycosyltransferase</fullName>
        <ecNumber evidence="2">2.4.-.-</ecNumber>
    </submittedName>
</protein>
<dbReference type="Proteomes" id="UP001172738">
    <property type="component" value="Unassembled WGS sequence"/>
</dbReference>
<keyword evidence="3" id="KW-1185">Reference proteome</keyword>
<evidence type="ECO:0000313" key="3">
    <source>
        <dbReference type="Proteomes" id="UP001172738"/>
    </source>
</evidence>
<comment type="caution">
    <text evidence="2">The sequence shown here is derived from an EMBL/GenBank/DDBJ whole genome shotgun (WGS) entry which is preliminary data.</text>
</comment>
<gene>
    <name evidence="2" type="ORF">QQX04_03430</name>
</gene>
<evidence type="ECO:0000313" key="2">
    <source>
        <dbReference type="EMBL" id="MDN4472043.1"/>
    </source>
</evidence>
<dbReference type="Pfam" id="PF13692">
    <property type="entry name" value="Glyco_trans_1_4"/>
    <property type="match status" value="1"/>
</dbReference>
<dbReference type="SUPFAM" id="SSF53756">
    <property type="entry name" value="UDP-Glycosyltransferase/glycogen phosphorylase"/>
    <property type="match status" value="1"/>
</dbReference>
<evidence type="ECO:0000256" key="1">
    <source>
        <dbReference type="SAM" id="MobiDB-lite"/>
    </source>
</evidence>
<keyword evidence="2" id="KW-0328">Glycosyltransferase</keyword>
<dbReference type="EC" id="2.4.-.-" evidence="2"/>
<accession>A0ABT8FYS6</accession>
<dbReference type="RefSeq" id="WP_301126304.1">
    <property type="nucleotide sequence ID" value="NZ_JAUHPV010000002.1"/>
</dbReference>
<keyword evidence="2" id="KW-0808">Transferase</keyword>
<sequence length="500" mass="52745">MSEGRMGDETVDRWDVGELGADAAAGVDLNADVGMGLSTEAGVERGSDADVSRSARPLILLAFACHPDQGSEPGAGWVALKAAAELRSRIHLVTRAGDDGRLEERIGELPAEVTVHRVGASRVAGRGVYARYFDWLPRASRFASRLAGAEGPCEVHHVTYASDWLPSPLGLMRRREGDRWVWGPVGGATRPPVRLVLGLGAREWVSESLRTVTGALGRTANRVLLRGKVDVVAVLNSDTAHAWRRSSRVVRRPNAVVDYDGIPARTAPAFVGDTGAGAATSAGTHSGNHVANPAGTDAAHAKTDVADATASPSILYAGRGVAWKGLPLALRAMRHLPEQWQLDVCGGGTAALVERAGMADDPRVSCHGAVDHAEAMERMAAAQVFVLPSLHDSAPWAAAEAAGVGVPVVCLDLGGVADMAGDLARVVPAHPVGTLPERLADAIRKAVAESPEPHRPWTFEGYVDFLAGLYGQEPPPRSGLDVRRRSEPEVKVVERQEGQA</sequence>
<proteinExistence type="predicted"/>
<organism evidence="2 3">
    <name type="scientific">Demequina zhanjiangensis</name>
    <dbReference type="NCBI Taxonomy" id="3051659"/>
    <lineage>
        <taxon>Bacteria</taxon>
        <taxon>Bacillati</taxon>
        <taxon>Actinomycetota</taxon>
        <taxon>Actinomycetes</taxon>
        <taxon>Micrococcales</taxon>
        <taxon>Demequinaceae</taxon>
        <taxon>Demequina</taxon>
    </lineage>
</organism>
<feature type="compositionally biased region" description="Basic and acidic residues" evidence="1">
    <location>
        <begin position="480"/>
        <end position="500"/>
    </location>
</feature>
<dbReference type="PANTHER" id="PTHR12526">
    <property type="entry name" value="GLYCOSYLTRANSFERASE"/>
    <property type="match status" value="1"/>
</dbReference>
<dbReference type="GO" id="GO:0016757">
    <property type="term" value="F:glycosyltransferase activity"/>
    <property type="evidence" value="ECO:0007669"/>
    <property type="project" value="UniProtKB-KW"/>
</dbReference>
<dbReference type="Gene3D" id="3.40.50.2000">
    <property type="entry name" value="Glycogen Phosphorylase B"/>
    <property type="match status" value="1"/>
</dbReference>